<evidence type="ECO:0000256" key="1">
    <source>
        <dbReference type="SAM" id="Phobius"/>
    </source>
</evidence>
<evidence type="ECO:0000313" key="2">
    <source>
        <dbReference type="EMBL" id="MBB4966794.1"/>
    </source>
</evidence>
<comment type="caution">
    <text evidence="2">The sequence shown here is derived from an EMBL/GenBank/DDBJ whole genome shotgun (WGS) entry which is preliminary data.</text>
</comment>
<keyword evidence="1" id="KW-0472">Membrane</keyword>
<proteinExistence type="predicted"/>
<feature type="transmembrane region" description="Helical" evidence="1">
    <location>
        <begin position="249"/>
        <end position="269"/>
    </location>
</feature>
<reference evidence="2 3" key="1">
    <citation type="submission" date="2020-08" db="EMBL/GenBank/DDBJ databases">
        <title>Sequencing the genomes of 1000 actinobacteria strains.</title>
        <authorList>
            <person name="Klenk H.-P."/>
        </authorList>
    </citation>
    <scope>NUCLEOTIDE SEQUENCE [LARGE SCALE GENOMIC DNA]</scope>
    <source>
        <strain evidence="2 3">DSM 45084</strain>
    </source>
</reference>
<dbReference type="AlphaFoldDB" id="A0A7W7T556"/>
<keyword evidence="3" id="KW-1185">Reference proteome</keyword>
<accession>A0A7W7T556</accession>
<gene>
    <name evidence="2" type="ORF">F4559_004153</name>
</gene>
<dbReference type="RefSeq" id="WP_184671043.1">
    <property type="nucleotide sequence ID" value="NZ_BAABAI010000022.1"/>
</dbReference>
<sequence length="270" mass="30353">MTTIDMPESNFNQRWPGGFGAGGGRWPDARPLQAVLNSLYEQPKDGQTWTDVLLANRTGLPLEDVRAAFAAAPPLVEWEVYATILRELWADEDDVAVCQRTYRQLAEHLPRRDALPPDIAALTTKALFRDALRSMKDELTFRELSEKMRKQNPKHTWERSTLSRYLSANDADEPSLPANKDRVRVLLTVLCEHAGRPNDVEHFLMAWERLRSERNRPVRRSIPSPVINRPVRAEETSGTSARTTSSVNATLLVALLLAVVALIVVVIVLG</sequence>
<organism evidence="2 3">
    <name type="scientific">Saccharothrix violaceirubra</name>
    <dbReference type="NCBI Taxonomy" id="413306"/>
    <lineage>
        <taxon>Bacteria</taxon>
        <taxon>Bacillati</taxon>
        <taxon>Actinomycetota</taxon>
        <taxon>Actinomycetes</taxon>
        <taxon>Pseudonocardiales</taxon>
        <taxon>Pseudonocardiaceae</taxon>
        <taxon>Saccharothrix</taxon>
    </lineage>
</organism>
<protein>
    <submittedName>
        <fullName evidence="2">Uncharacterized protein</fullName>
    </submittedName>
</protein>
<dbReference type="EMBL" id="JACHJS010000001">
    <property type="protein sequence ID" value="MBB4966794.1"/>
    <property type="molecule type" value="Genomic_DNA"/>
</dbReference>
<evidence type="ECO:0000313" key="3">
    <source>
        <dbReference type="Proteomes" id="UP000542674"/>
    </source>
</evidence>
<keyword evidence="1" id="KW-1133">Transmembrane helix</keyword>
<keyword evidence="1" id="KW-0812">Transmembrane</keyword>
<dbReference type="Proteomes" id="UP000542674">
    <property type="component" value="Unassembled WGS sequence"/>
</dbReference>
<name>A0A7W7T556_9PSEU</name>